<evidence type="ECO:0000313" key="3">
    <source>
        <dbReference type="Proteomes" id="UP000266841"/>
    </source>
</evidence>
<organism evidence="2 3">
    <name type="scientific">Thalassiosira oceanica</name>
    <name type="common">Marine diatom</name>
    <dbReference type="NCBI Taxonomy" id="159749"/>
    <lineage>
        <taxon>Eukaryota</taxon>
        <taxon>Sar</taxon>
        <taxon>Stramenopiles</taxon>
        <taxon>Ochrophyta</taxon>
        <taxon>Bacillariophyta</taxon>
        <taxon>Coscinodiscophyceae</taxon>
        <taxon>Thalassiosirophycidae</taxon>
        <taxon>Thalassiosirales</taxon>
        <taxon>Thalassiosiraceae</taxon>
        <taxon>Thalassiosira</taxon>
    </lineage>
</organism>
<dbReference type="OrthoDB" id="206595at2759"/>
<dbReference type="AlphaFoldDB" id="K0TPL8"/>
<name>K0TPL8_THAOC</name>
<accession>K0TPL8</accession>
<protein>
    <submittedName>
        <fullName evidence="2">Uncharacterized protein</fullName>
    </submittedName>
</protein>
<proteinExistence type="predicted"/>
<dbReference type="Proteomes" id="UP000266841">
    <property type="component" value="Unassembled WGS sequence"/>
</dbReference>
<sequence length="288" mass="32036">MPTARIALLLSLSVLFCSFYGCNGALRQTKRKGCFAGRKILCLHQLLLIAVLVFAFANLEWTTKLHRSVRSFLRDPSQDYNGFEERLSVFFDGEYFKSLCSSNDSTAGDWLEKFVSANCPQQMKPTACALSGRKRDMCDTTCYALQGDTDRFQELGCCPSKELCQSGFESACPYDMCRLEIFHELSKFVGPAKVSAQASVAASGLMIVLSILLICYNPRDSIEIELYKTGVLSIEDLEAVRRLKERSNMSSTVQDTSIGSTADSSWLFGSVAKRRSHRVSPISVRNDA</sequence>
<reference evidence="2 3" key="1">
    <citation type="journal article" date="2012" name="Genome Biol.">
        <title>Genome and low-iron response of an oceanic diatom adapted to chronic iron limitation.</title>
        <authorList>
            <person name="Lommer M."/>
            <person name="Specht M."/>
            <person name="Roy A.S."/>
            <person name="Kraemer L."/>
            <person name="Andreson R."/>
            <person name="Gutowska M.A."/>
            <person name="Wolf J."/>
            <person name="Bergner S.V."/>
            <person name="Schilhabel M.B."/>
            <person name="Klostermeier U.C."/>
            <person name="Beiko R.G."/>
            <person name="Rosenstiel P."/>
            <person name="Hippler M."/>
            <person name="Laroche J."/>
        </authorList>
    </citation>
    <scope>NUCLEOTIDE SEQUENCE [LARGE SCALE GENOMIC DNA]</scope>
    <source>
        <strain evidence="2 3">CCMP1005</strain>
    </source>
</reference>
<feature type="transmembrane region" description="Helical" evidence="1">
    <location>
        <begin position="38"/>
        <end position="57"/>
    </location>
</feature>
<dbReference type="EMBL" id="AGNL01000079">
    <property type="protein sequence ID" value="EJK78056.1"/>
    <property type="molecule type" value="Genomic_DNA"/>
</dbReference>
<gene>
    <name evidence="2" type="ORF">THAOC_00069</name>
</gene>
<comment type="caution">
    <text evidence="2">The sequence shown here is derived from an EMBL/GenBank/DDBJ whole genome shotgun (WGS) entry which is preliminary data.</text>
</comment>
<evidence type="ECO:0000256" key="1">
    <source>
        <dbReference type="SAM" id="Phobius"/>
    </source>
</evidence>
<evidence type="ECO:0000313" key="2">
    <source>
        <dbReference type="EMBL" id="EJK78056.1"/>
    </source>
</evidence>
<dbReference type="eggNOG" id="ENOG502STVK">
    <property type="taxonomic scope" value="Eukaryota"/>
</dbReference>
<keyword evidence="1" id="KW-1133">Transmembrane helix</keyword>
<keyword evidence="3" id="KW-1185">Reference proteome</keyword>
<dbReference type="PROSITE" id="PS51257">
    <property type="entry name" value="PROKAR_LIPOPROTEIN"/>
    <property type="match status" value="1"/>
</dbReference>
<keyword evidence="1" id="KW-0812">Transmembrane</keyword>
<keyword evidence="1" id="KW-0472">Membrane</keyword>
<feature type="transmembrane region" description="Helical" evidence="1">
    <location>
        <begin position="6"/>
        <end position="26"/>
    </location>
</feature>